<dbReference type="InterPro" id="IPR001357">
    <property type="entry name" value="BRCT_dom"/>
</dbReference>
<comment type="subcellular location">
    <subcellularLocation>
        <location evidence="1">Nucleus</location>
    </subcellularLocation>
</comment>
<accession>A0A7R8WEF4</accession>
<feature type="compositionally biased region" description="Low complexity" evidence="6">
    <location>
        <begin position="246"/>
        <end position="258"/>
    </location>
</feature>
<feature type="compositionally biased region" description="Polar residues" evidence="6">
    <location>
        <begin position="808"/>
        <end position="822"/>
    </location>
</feature>
<dbReference type="EMBL" id="OB661089">
    <property type="protein sequence ID" value="CAD7227266.1"/>
    <property type="molecule type" value="Genomic_DNA"/>
</dbReference>
<feature type="region of interest" description="Disordered" evidence="6">
    <location>
        <begin position="770"/>
        <end position="865"/>
    </location>
</feature>
<dbReference type="Pfam" id="PF12738">
    <property type="entry name" value="PTCB-BRCT"/>
    <property type="match status" value="1"/>
</dbReference>
<dbReference type="SMART" id="SM00292">
    <property type="entry name" value="BRCT"/>
    <property type="match status" value="5"/>
</dbReference>
<feature type="region of interest" description="Disordered" evidence="6">
    <location>
        <begin position="198"/>
        <end position="273"/>
    </location>
</feature>
<feature type="region of interest" description="Disordered" evidence="6">
    <location>
        <begin position="2838"/>
        <end position="2973"/>
    </location>
</feature>
<keyword evidence="3" id="KW-0539">Nucleus</keyword>
<feature type="compositionally biased region" description="Basic residues" evidence="6">
    <location>
        <begin position="1188"/>
        <end position="1202"/>
    </location>
</feature>
<feature type="compositionally biased region" description="Acidic residues" evidence="6">
    <location>
        <begin position="1613"/>
        <end position="1622"/>
    </location>
</feature>
<feature type="compositionally biased region" description="Polar residues" evidence="6">
    <location>
        <begin position="2419"/>
        <end position="2437"/>
    </location>
</feature>
<feature type="compositionally biased region" description="Polar residues" evidence="6">
    <location>
        <begin position="1804"/>
        <end position="1817"/>
    </location>
</feature>
<feature type="region of interest" description="Disordered" evidence="6">
    <location>
        <begin position="3035"/>
        <end position="3072"/>
    </location>
</feature>
<feature type="region of interest" description="Disordered" evidence="6">
    <location>
        <begin position="1410"/>
        <end position="1450"/>
    </location>
</feature>
<feature type="compositionally biased region" description="Low complexity" evidence="6">
    <location>
        <begin position="582"/>
        <end position="595"/>
    </location>
</feature>
<feature type="compositionally biased region" description="Polar residues" evidence="6">
    <location>
        <begin position="323"/>
        <end position="342"/>
    </location>
</feature>
<gene>
    <name evidence="8" type="ORF">CTOB1V02_LOCUS5174</name>
</gene>
<feature type="compositionally biased region" description="Low complexity" evidence="6">
    <location>
        <begin position="1418"/>
        <end position="1441"/>
    </location>
</feature>
<feature type="compositionally biased region" description="Low complexity" evidence="6">
    <location>
        <begin position="1479"/>
        <end position="1505"/>
    </location>
</feature>
<dbReference type="Gene3D" id="3.40.50.10190">
    <property type="entry name" value="BRCT domain"/>
    <property type="match status" value="5"/>
</dbReference>
<proteinExistence type="predicted"/>
<feature type="domain" description="BRCT" evidence="7">
    <location>
        <begin position="102"/>
        <end position="197"/>
    </location>
</feature>
<dbReference type="GO" id="GO:0030896">
    <property type="term" value="C:checkpoint clamp complex"/>
    <property type="evidence" value="ECO:0007669"/>
    <property type="project" value="InterPro"/>
</dbReference>
<feature type="compositionally biased region" description="Polar residues" evidence="6">
    <location>
        <begin position="2005"/>
        <end position="2087"/>
    </location>
</feature>
<feature type="domain" description="BRCT" evidence="7">
    <location>
        <begin position="1243"/>
        <end position="1312"/>
    </location>
</feature>
<evidence type="ECO:0000256" key="6">
    <source>
        <dbReference type="SAM" id="MobiDB-lite"/>
    </source>
</evidence>
<feature type="domain" description="BRCT" evidence="7">
    <location>
        <begin position="1061"/>
        <end position="1136"/>
    </location>
</feature>
<feature type="region of interest" description="Disordered" evidence="6">
    <location>
        <begin position="1988"/>
        <end position="2089"/>
    </location>
</feature>
<evidence type="ECO:0000256" key="3">
    <source>
        <dbReference type="ARBA" id="ARBA00023242"/>
    </source>
</evidence>
<feature type="compositionally biased region" description="Low complexity" evidence="6">
    <location>
        <begin position="1848"/>
        <end position="1860"/>
    </location>
</feature>
<organism evidence="8">
    <name type="scientific">Cyprideis torosa</name>
    <dbReference type="NCBI Taxonomy" id="163714"/>
    <lineage>
        <taxon>Eukaryota</taxon>
        <taxon>Metazoa</taxon>
        <taxon>Ecdysozoa</taxon>
        <taxon>Arthropoda</taxon>
        <taxon>Crustacea</taxon>
        <taxon>Oligostraca</taxon>
        <taxon>Ostracoda</taxon>
        <taxon>Podocopa</taxon>
        <taxon>Podocopida</taxon>
        <taxon>Cytherocopina</taxon>
        <taxon>Cytheroidea</taxon>
        <taxon>Cytherideidae</taxon>
        <taxon>Cyprideis</taxon>
    </lineage>
</organism>
<dbReference type="GO" id="GO:0000077">
    <property type="term" value="P:DNA damage checkpoint signaling"/>
    <property type="evidence" value="ECO:0007669"/>
    <property type="project" value="InterPro"/>
</dbReference>
<feature type="region of interest" description="Disordered" evidence="6">
    <location>
        <begin position="582"/>
        <end position="625"/>
    </location>
</feature>
<dbReference type="PANTHER" id="PTHR23196">
    <property type="entry name" value="PAX TRANSCRIPTION ACTIVATION DOMAIN INTERACTING PROTEIN"/>
    <property type="match status" value="1"/>
</dbReference>
<feature type="compositionally biased region" description="Polar residues" evidence="6">
    <location>
        <begin position="1703"/>
        <end position="1713"/>
    </location>
</feature>
<feature type="region of interest" description="Disordered" evidence="6">
    <location>
        <begin position="900"/>
        <end position="923"/>
    </location>
</feature>
<dbReference type="InterPro" id="IPR036420">
    <property type="entry name" value="BRCT_dom_sf"/>
</dbReference>
<protein>
    <recommendedName>
        <fullName evidence="4">PAX-interacting protein 1</fullName>
    </recommendedName>
    <alternativeName>
        <fullName evidence="5">PAX transactivation activation domain-interacting protein</fullName>
    </alternativeName>
</protein>
<name>A0A7R8WEF4_9CRUS</name>
<sequence>MASTTKNDPQISKPEDLFRSITYYIGGKVPDEVGRLLEKGKAKAYGEICDFVTHLIVGPGVSETDLEQAKDVYQIPVCRYEWILHSDACGKLLSESLFSVESPLHVFAGCHVFLCHRTEAALSSRDLAFLWGLLTTKGGRVARSLGEPGLTHAVFKKADGPLYSSAASHSSISVVTPDYLLDCVRHGKLIDPLTYHPRLLVKTPPPVPPTQRTAPPPGVSRPSHPPTAPLPQTLPRPQLPPPQRVPTPTSSTVGSKSPVKPPPSPRPPAAVTDEERKAALLDQLKQRMPWNNPQQQDNRPRHPLPQQTIPQQRMAAPMAGSPIRNQASFQSSARPPSVQRSKGGSPRYSTQQSMPPPSSPAPALSPQRPPTPQSPSSPATTPPHGQGGGNIPPHLHSQIPGHPGGARHMGVSSRGTPSPVSSGLPHPQSPGGEHLAQLQVRQREQMLQQQALRQQQMAAGQQQPVQQQQHLVTSQQGMMPPPASLPHQAGTSIVVSQGHAPIQGQRYESGVRFISAREALELRRQAKVIDRSASLGIEYPQSVAHPSSQGTGTAAPTMVQLHQPSSGQQQTMMPIQQQTWVTSAQGQPRYVQQQQRPDHYPTTSQQQGMGGMALPPGGHRQPGQQLSYPMHSQSQQVHQVQQVSPQQAYQQPPRPVVTTQVAAAIPTSQQQQPMVEAITLNPAQQTALQQSLANQQQQLVHPKTKTALANLLNTRSHQQPPSQTPVQSTVQGMGIQQGGYPHPATMAPQSASFAATGPIAISTAGTGQLQHAMVSSSTQQSPMLSPQLVPQSPGHFPQQSGPMGPTHLHQQFSPTPHVSPQQPRAMLSPQGQLSPHHHHHALQRAQVAPQGQLRGPPPRGLPHAHPVQQAALIRQPMPPQGPRGPPARFGVRPGVSVVAGHRPAGPQHVARHPGPSSGTTAPVPHKMTYYGHDPNLKLPAHLSLLGCTFAFQQYEDFREKGDFPHWERIIRSFGGEVLQEPLAPKVNLILCQWQDDTIKEFPVLINCDIIVVNPHLPIPQALKEGKRCVTYRWLEDVVLREAPIKVHPPWMAVHLPVAFDLASKPYREFLICITGWEDVERRRVQQMVDSLGAQYSSYLHKEVHFLICKKPEGEKFRKAREWRIPTVNILFLSDLMLGDPSGLAHPRARKYVDFYHEDPFRIEGPFAGQIMLPWKTPIPITAQDITRVHSRPLPRPPLKRRPPQGQIPSCPLHPPPPKKAKGAGEEDGADSNLPRVILARCHRGRLDQLVVNLKGSVSLSARDATHYVVPEPFRRSHTFMCALSACKFLVTRKWVEDSFQAKRWLDEVPYFPQDPEFDREWGCDLKRLLLTPRRNMLFKVISLVAPLRSNEEMFRIFMEEHPEPALLSLPQGKTFFLTPSVQPTRRQLQEIIECAGGTVVKRRFGASKIKELNTPKRSSASTSSKASSSTSKGSGSSSKGSKGSGNGKQPVMKIASACSLQQTLDAVIAEAARQAAQDEASKQAASSASTASTTSSTMTTSGQESGPSRPPPLSSAVLSTLPALTHSIRTPIVSSSVESSELSSTALPPKPPPAPVKKVEVRLDPATGLTVVSGTPPPPSTSSSSSVEALPPPTAPQRVPDAPPSMPHIKEEVLDEPPEAMESDSALPTLEPMDTDPPETAAAVKEEADGSQPAEGSKKLMDQVDGANDEPEAKEETTASEASQEETGETVDQEMPRLVSSEEVVSTPDTRASSDALPQLLSQVPEWPTSQSTPAAEESPLSLPPLLEPLMSSAPPITNRQPEFHALSSSGVRSHPVPPPTQILPNVGRSQPSTTSVSATATSLSQFISSLTSGTGAPTTTFSSPKWTSSTSSPASTSAPPVVPLIPSVDSSSSAKVSSSEGRESQEKEMTVGRKVESEVEPMTSEGQSTTVASASTSSGQIQAVVSSSGQAEAASSSTYQMQAVTSSSQIQTTTVQTLTTVRQLPANCPTDSGQIASLTSSQGLSSSVQAQAVSSSNHTQTITSSSQIQAVASSSGQPVSSSGQIQATVSSNRVQPVVSSGHMQLVSSSGQQPAVSSGHAQPVVSSGHMQLVSSSGQQPAVSSGHGQPVVSSGHMQPVTSSDQQPAASADHIQLDTNQRCQQVTCKQVFRQVNNQWCQLAAYNQLFHLVNYQRFQLVMCKQLFHQVNNQRCHQATFQRQLLVKYIQLPRQVNNQRHHQASHPCHQVTRNPLPCQITCNHSFRRAICNQLLRQVTNNQLFHQVNNQRCHQATYEQQCHLVKFKRRRQVCRNQCLLRQVHTAMSSANQTLGHVRTVASSGQLQASPLTGQIQLNKSGMTSVSQIPVQTMPLSGQVLVVGGSQGQPTTAGQLLRMTAAAAFGSQPGTSASVGSLVSSQVSGADPSVRALGTVPSYAGVARTSVPLTPPPPSLTTTSSVRTPIPLTSTISIPTTIKSQTVQSEIPTTNVTQPVARSSSASPVRPLMAALDRSMSLPSPKPKASSSKSKASTSGVRRTPPPAAAASTKTNYFVIGSEKDFCLLTDMMRLNLPVYCEEMVLSSILQHRIIEEPAYQLDYSEYFSEKVKKLAAHGSHILMAAQIGVFGLAVHSLSRVGDDIYVHFAGDNLTLKAIDAAHSVYACFRFNRLFFATLDDPNSMTMSASITSTAPQKPVSECKVTTKSLLVAFRNVAALEKSVERCTLRLDWQSCKLHFTFAHRKSVTKTISVPIVESSRLAIREASRDAPNAVSSLAKPMRESLVMLTTGGAGGRRSAELTITSTNDGITFTNYSDDDPEPGNSVHSSMKVPAGFFDEFRVEEEGSVTFNLRDLKTALSFSEQTSYPTRILFGTSLSSLICQVNCPPTFEAAFVLATIATDDMDQEQADAVSQAAALPPAPAPSSSVRLTRPPSRNKDPHNAAGGNKKKGAQPSAIAEEAEGRRDSVDILEYSRTSESSASVKPTPSVRPTPTPPSTMAKQESTTRSTFMKKRGRETQENTPSGRQHSAHTAPHQTKGSSLPQKNLRQVMADAEQPDALNEPFEEEAEACMLSASGLQEPLPRTLLSAVVARSSAARDVVVQPSTQVLTPRRQPRLKPLFPGRRPENAEVSGWTSDGEGN</sequence>
<feature type="compositionally biased region" description="Polar residues" evidence="6">
    <location>
        <begin position="2930"/>
        <end position="2940"/>
    </location>
</feature>
<evidence type="ECO:0000259" key="7">
    <source>
        <dbReference type="PROSITE" id="PS50172"/>
    </source>
</evidence>
<evidence type="ECO:0000256" key="5">
    <source>
        <dbReference type="ARBA" id="ARBA00030146"/>
    </source>
</evidence>
<feature type="region of interest" description="Disordered" evidence="6">
    <location>
        <begin position="1540"/>
        <end position="1559"/>
    </location>
</feature>
<dbReference type="Gene3D" id="3.70.10.10">
    <property type="match status" value="1"/>
</dbReference>
<dbReference type="CDD" id="cd17711">
    <property type="entry name" value="BRCT_PAXIP1_rpt3"/>
    <property type="match status" value="1"/>
</dbReference>
<feature type="domain" description="BRCT" evidence="7">
    <location>
        <begin position="13"/>
        <end position="100"/>
    </location>
</feature>
<evidence type="ECO:0000256" key="1">
    <source>
        <dbReference type="ARBA" id="ARBA00004123"/>
    </source>
</evidence>
<dbReference type="PROSITE" id="PS50172">
    <property type="entry name" value="BRCT"/>
    <property type="match status" value="4"/>
</dbReference>
<keyword evidence="2" id="KW-0227">DNA damage</keyword>
<feature type="region of interest" description="Disordered" evidence="6">
    <location>
        <begin position="285"/>
        <end position="432"/>
    </location>
</feature>
<feature type="compositionally biased region" description="Pro residues" evidence="6">
    <location>
        <begin position="203"/>
        <end position="245"/>
    </location>
</feature>
<feature type="compositionally biased region" description="Low complexity" evidence="6">
    <location>
        <begin position="1988"/>
        <end position="2004"/>
    </location>
</feature>
<feature type="compositionally biased region" description="Polar residues" evidence="6">
    <location>
        <begin position="2905"/>
        <end position="2914"/>
    </location>
</feature>
<evidence type="ECO:0000256" key="4">
    <source>
        <dbReference type="ARBA" id="ARBA00023858"/>
    </source>
</evidence>
<feature type="compositionally biased region" description="Low complexity" evidence="6">
    <location>
        <begin position="2449"/>
        <end position="2469"/>
    </location>
</feature>
<feature type="compositionally biased region" description="Low complexity" evidence="6">
    <location>
        <begin position="1793"/>
        <end position="1803"/>
    </location>
</feature>
<feature type="compositionally biased region" description="Pro residues" evidence="6">
    <location>
        <begin position="259"/>
        <end position="268"/>
    </location>
</feature>
<evidence type="ECO:0000313" key="8">
    <source>
        <dbReference type="EMBL" id="CAD7227266.1"/>
    </source>
</evidence>
<feature type="compositionally biased region" description="Polar residues" evidence="6">
    <location>
        <begin position="770"/>
        <end position="790"/>
    </location>
</feature>
<feature type="region of interest" description="Disordered" evidence="6">
    <location>
        <begin position="1565"/>
        <end position="1899"/>
    </location>
</feature>
<feature type="compositionally biased region" description="Low complexity" evidence="6">
    <location>
        <begin position="1818"/>
        <end position="1840"/>
    </location>
</feature>
<feature type="compositionally biased region" description="Low complexity" evidence="6">
    <location>
        <begin position="1889"/>
        <end position="1899"/>
    </location>
</feature>
<feature type="region of interest" description="Disordered" evidence="6">
    <location>
        <begin position="2419"/>
        <end position="2479"/>
    </location>
</feature>
<feature type="compositionally biased region" description="Low complexity" evidence="6">
    <location>
        <begin position="2840"/>
        <end position="2849"/>
    </location>
</feature>
<reference evidence="8" key="1">
    <citation type="submission" date="2020-11" db="EMBL/GenBank/DDBJ databases">
        <authorList>
            <person name="Tran Van P."/>
        </authorList>
    </citation>
    <scope>NUCLEOTIDE SEQUENCE</scope>
</reference>
<feature type="compositionally biased region" description="Pro residues" evidence="6">
    <location>
        <begin position="1590"/>
        <end position="1606"/>
    </location>
</feature>
<dbReference type="InterPro" id="IPR007268">
    <property type="entry name" value="Rad9/Ddc1"/>
</dbReference>
<dbReference type="GO" id="GO:0044666">
    <property type="term" value="C:MLL3/4 complex"/>
    <property type="evidence" value="ECO:0007669"/>
    <property type="project" value="TreeGrafter"/>
</dbReference>
<feature type="compositionally biased region" description="Acidic residues" evidence="6">
    <location>
        <begin position="1683"/>
        <end position="1692"/>
    </location>
</feature>
<dbReference type="PANTHER" id="PTHR23196:SF1">
    <property type="entry name" value="PAX-INTERACTING PROTEIN 1"/>
    <property type="match status" value="1"/>
</dbReference>
<dbReference type="InterPro" id="IPR046938">
    <property type="entry name" value="DNA_clamp_sf"/>
</dbReference>
<feature type="compositionally biased region" description="Basic and acidic residues" evidence="6">
    <location>
        <begin position="1861"/>
        <end position="1878"/>
    </location>
</feature>
<dbReference type="OrthoDB" id="342264at2759"/>
<feature type="region of interest" description="Disordered" evidence="6">
    <location>
        <begin position="1185"/>
        <end position="1230"/>
    </location>
</feature>
<evidence type="ECO:0000256" key="2">
    <source>
        <dbReference type="ARBA" id="ARBA00022763"/>
    </source>
</evidence>
<dbReference type="Pfam" id="PF04139">
    <property type="entry name" value="Rad9"/>
    <property type="match status" value="1"/>
</dbReference>
<dbReference type="Pfam" id="PF16589">
    <property type="entry name" value="BRCT_2"/>
    <property type="match status" value="1"/>
</dbReference>
<dbReference type="SUPFAM" id="SSF52113">
    <property type="entry name" value="BRCT domain"/>
    <property type="match status" value="5"/>
</dbReference>
<dbReference type="SUPFAM" id="SSF55979">
    <property type="entry name" value="DNA clamp"/>
    <property type="match status" value="1"/>
</dbReference>
<dbReference type="InterPro" id="IPR051579">
    <property type="entry name" value="DDR_Transcriptional_Reg"/>
</dbReference>
<feature type="region of interest" description="Disordered" evidence="6">
    <location>
        <begin position="1479"/>
        <end position="1516"/>
    </location>
</feature>